<gene>
    <name evidence="8" type="primary">vapC</name>
    <name evidence="10" type="ORF">SCARR_03886</name>
</gene>
<dbReference type="Proteomes" id="UP000346198">
    <property type="component" value="Unassembled WGS sequence"/>
</dbReference>
<dbReference type="SUPFAM" id="SSF88723">
    <property type="entry name" value="PIN domain-like"/>
    <property type="match status" value="1"/>
</dbReference>
<evidence type="ECO:0000256" key="8">
    <source>
        <dbReference type="HAMAP-Rule" id="MF_00265"/>
    </source>
</evidence>
<keyword evidence="5 8" id="KW-0378">Hydrolase</keyword>
<dbReference type="EC" id="3.1.-.-" evidence="8"/>
<evidence type="ECO:0000256" key="6">
    <source>
        <dbReference type="ARBA" id="ARBA00022842"/>
    </source>
</evidence>
<evidence type="ECO:0000256" key="7">
    <source>
        <dbReference type="ARBA" id="ARBA00038093"/>
    </source>
</evidence>
<feature type="binding site" evidence="8">
    <location>
        <position position="90"/>
    </location>
    <ligand>
        <name>Mg(2+)</name>
        <dbReference type="ChEBI" id="CHEBI:18420"/>
    </ligand>
</feature>
<name>A0A6C2UP11_9BACT</name>
<dbReference type="GO" id="GO:0000287">
    <property type="term" value="F:magnesium ion binding"/>
    <property type="evidence" value="ECO:0007669"/>
    <property type="project" value="UniProtKB-UniRule"/>
</dbReference>
<proteinExistence type="inferred from homology"/>
<dbReference type="PANTHER" id="PTHR33653">
    <property type="entry name" value="RIBONUCLEASE VAPC2"/>
    <property type="match status" value="1"/>
</dbReference>
<protein>
    <recommendedName>
        <fullName evidence="8">Ribonuclease VapC</fullName>
        <shortName evidence="8">RNase VapC</shortName>
        <ecNumber evidence="8">3.1.-.-</ecNumber>
    </recommendedName>
    <alternativeName>
        <fullName evidence="8">Toxin VapC</fullName>
    </alternativeName>
</protein>
<sequence>MLVDSDVLIWASRGNPKAVRKLDKESGFSISAVTYMELCQGMRDKAELAAFKKAMKIWRVQIAPIDEAISYQAMFFVERYCLSYSLCLADALIAATAGHLGEPLLTANIKHYSMIPEITLKQFRPE</sequence>
<dbReference type="InterPro" id="IPR022907">
    <property type="entry name" value="VapC_family"/>
</dbReference>
<dbReference type="Gene3D" id="3.40.50.1010">
    <property type="entry name" value="5'-nuclease"/>
    <property type="match status" value="1"/>
</dbReference>
<evidence type="ECO:0000259" key="9">
    <source>
        <dbReference type="Pfam" id="PF01850"/>
    </source>
</evidence>
<dbReference type="RefSeq" id="WP_136063244.1">
    <property type="nucleotide sequence ID" value="NZ_CAAHFH010000002.1"/>
</dbReference>
<dbReference type="CDD" id="cd18741">
    <property type="entry name" value="PIN_VapC4-5_FitB-like"/>
    <property type="match status" value="1"/>
</dbReference>
<reference evidence="10 11" key="1">
    <citation type="submission" date="2019-04" db="EMBL/GenBank/DDBJ databases">
        <authorList>
            <person name="Van Vliet M D."/>
        </authorList>
    </citation>
    <scope>NUCLEOTIDE SEQUENCE [LARGE SCALE GENOMIC DNA]</scope>
    <source>
        <strain evidence="10 11">F21</strain>
    </source>
</reference>
<evidence type="ECO:0000313" key="10">
    <source>
        <dbReference type="EMBL" id="VGO21809.1"/>
    </source>
</evidence>
<keyword evidence="3 8" id="KW-0540">Nuclease</keyword>
<evidence type="ECO:0000256" key="2">
    <source>
        <dbReference type="ARBA" id="ARBA00022649"/>
    </source>
</evidence>
<dbReference type="InterPro" id="IPR002716">
    <property type="entry name" value="PIN_dom"/>
</dbReference>
<evidence type="ECO:0000256" key="1">
    <source>
        <dbReference type="ARBA" id="ARBA00001946"/>
    </source>
</evidence>
<keyword evidence="2 8" id="KW-1277">Toxin-antitoxin system</keyword>
<accession>A0A6C2UP11</accession>
<evidence type="ECO:0000313" key="11">
    <source>
        <dbReference type="Proteomes" id="UP000346198"/>
    </source>
</evidence>
<comment type="cofactor">
    <cofactor evidence="1 8">
        <name>Mg(2+)</name>
        <dbReference type="ChEBI" id="CHEBI:18420"/>
    </cofactor>
</comment>
<dbReference type="GO" id="GO:0016787">
    <property type="term" value="F:hydrolase activity"/>
    <property type="evidence" value="ECO:0007669"/>
    <property type="project" value="UniProtKB-KW"/>
</dbReference>
<dbReference type="InterPro" id="IPR029060">
    <property type="entry name" value="PIN-like_dom_sf"/>
</dbReference>
<dbReference type="Pfam" id="PF01850">
    <property type="entry name" value="PIN"/>
    <property type="match status" value="1"/>
</dbReference>
<feature type="binding site" evidence="8">
    <location>
        <position position="4"/>
    </location>
    <ligand>
        <name>Mg(2+)</name>
        <dbReference type="ChEBI" id="CHEBI:18420"/>
    </ligand>
</feature>
<dbReference type="AlphaFoldDB" id="A0A6C2UP11"/>
<dbReference type="InterPro" id="IPR050556">
    <property type="entry name" value="Type_II_TA_system_RNase"/>
</dbReference>
<evidence type="ECO:0000256" key="5">
    <source>
        <dbReference type="ARBA" id="ARBA00022801"/>
    </source>
</evidence>
<comment type="function">
    <text evidence="8">Toxic component of a toxin-antitoxin (TA) system. An RNase.</text>
</comment>
<dbReference type="PANTHER" id="PTHR33653:SF1">
    <property type="entry name" value="RIBONUCLEASE VAPC2"/>
    <property type="match status" value="1"/>
</dbReference>
<feature type="domain" description="PIN" evidence="9">
    <location>
        <begin position="1"/>
        <end position="110"/>
    </location>
</feature>
<dbReference type="GO" id="GO:0090729">
    <property type="term" value="F:toxin activity"/>
    <property type="evidence" value="ECO:0007669"/>
    <property type="project" value="UniProtKB-KW"/>
</dbReference>
<dbReference type="HAMAP" id="MF_00265">
    <property type="entry name" value="VapC_Nob1"/>
    <property type="match status" value="1"/>
</dbReference>
<organism evidence="10 11">
    <name type="scientific">Pontiella sulfatireligans</name>
    <dbReference type="NCBI Taxonomy" id="2750658"/>
    <lineage>
        <taxon>Bacteria</taxon>
        <taxon>Pseudomonadati</taxon>
        <taxon>Kiritimatiellota</taxon>
        <taxon>Kiritimatiellia</taxon>
        <taxon>Kiritimatiellales</taxon>
        <taxon>Pontiellaceae</taxon>
        <taxon>Pontiella</taxon>
    </lineage>
</organism>
<dbReference type="EMBL" id="CAAHFH010000002">
    <property type="protein sequence ID" value="VGO21809.1"/>
    <property type="molecule type" value="Genomic_DNA"/>
</dbReference>
<comment type="similarity">
    <text evidence="7 8">Belongs to the PINc/VapC protein family.</text>
</comment>
<dbReference type="GO" id="GO:0004540">
    <property type="term" value="F:RNA nuclease activity"/>
    <property type="evidence" value="ECO:0007669"/>
    <property type="project" value="InterPro"/>
</dbReference>
<keyword evidence="11" id="KW-1185">Reference proteome</keyword>
<keyword evidence="6 8" id="KW-0460">Magnesium</keyword>
<evidence type="ECO:0000256" key="3">
    <source>
        <dbReference type="ARBA" id="ARBA00022722"/>
    </source>
</evidence>
<keyword evidence="4 8" id="KW-0479">Metal-binding</keyword>
<keyword evidence="8" id="KW-0800">Toxin</keyword>
<evidence type="ECO:0000256" key="4">
    <source>
        <dbReference type="ARBA" id="ARBA00022723"/>
    </source>
</evidence>